<dbReference type="Gene3D" id="1.20.120.330">
    <property type="entry name" value="Nucleotidyltransferases domain 2"/>
    <property type="match status" value="1"/>
</dbReference>
<dbReference type="SUPFAM" id="SSF81593">
    <property type="entry name" value="Nucleotidyltransferase substrate binding subunit/domain"/>
    <property type="match status" value="1"/>
</dbReference>
<dbReference type="Pfam" id="PF05168">
    <property type="entry name" value="HEPN"/>
    <property type="match status" value="1"/>
</dbReference>
<evidence type="ECO:0000259" key="1">
    <source>
        <dbReference type="PROSITE" id="PS50910"/>
    </source>
</evidence>
<organism evidence="2">
    <name type="scientific">Thomasclavelia ramosa</name>
    <dbReference type="NCBI Taxonomy" id="1547"/>
    <lineage>
        <taxon>Bacteria</taxon>
        <taxon>Bacillati</taxon>
        <taxon>Bacillota</taxon>
        <taxon>Erysipelotrichia</taxon>
        <taxon>Erysipelotrichales</taxon>
        <taxon>Coprobacillaceae</taxon>
        <taxon>Thomasclavelia</taxon>
    </lineage>
</organism>
<dbReference type="SMART" id="SM00748">
    <property type="entry name" value="HEPN"/>
    <property type="match status" value="1"/>
</dbReference>
<dbReference type="RefSeq" id="WP_118249137.1">
    <property type="nucleotide sequence ID" value="NZ_CACRTL010000003.1"/>
</dbReference>
<proteinExistence type="predicted"/>
<gene>
    <name evidence="2" type="ORF">CRLFYP8_00531</name>
</gene>
<dbReference type="InterPro" id="IPR007842">
    <property type="entry name" value="HEPN_dom"/>
</dbReference>
<feature type="domain" description="HEPN" evidence="1">
    <location>
        <begin position="8"/>
        <end position="122"/>
    </location>
</feature>
<sequence length="149" mass="17898">MKENETLLDKANQNLNIANTLYETYRYDDEAYLNYVGYHLQQSVELSLKFCLEINGVEYPKTHDITQLIALINKSEVDIPLTEYIDDHSEMFSLWESRTRYILNYRLEEKKVERALTETYRFISCICEEYNLHLDKSYSEERLEDENEL</sequence>
<accession>A0A6N2XTM0</accession>
<protein>
    <submittedName>
        <fullName evidence="2">HEPN domain protein</fullName>
    </submittedName>
</protein>
<dbReference type="AlphaFoldDB" id="A0A6N2XTM0"/>
<dbReference type="EMBL" id="CACRTL010000003">
    <property type="protein sequence ID" value="VYT57831.1"/>
    <property type="molecule type" value="Genomic_DNA"/>
</dbReference>
<evidence type="ECO:0000313" key="2">
    <source>
        <dbReference type="EMBL" id="VYT57831.1"/>
    </source>
</evidence>
<dbReference type="PROSITE" id="PS50910">
    <property type="entry name" value="HEPN"/>
    <property type="match status" value="1"/>
</dbReference>
<reference evidence="2" key="1">
    <citation type="submission" date="2019-11" db="EMBL/GenBank/DDBJ databases">
        <authorList>
            <person name="Feng L."/>
        </authorList>
    </citation>
    <scope>NUCLEOTIDE SEQUENCE</scope>
    <source>
        <strain evidence="2">CramosumLFYP8</strain>
    </source>
</reference>
<name>A0A6N2XTM0_9FIRM</name>